<dbReference type="PANTHER" id="PTHR30411">
    <property type="entry name" value="CYTOPLASMIC PROTEIN"/>
    <property type="match status" value="1"/>
</dbReference>
<reference evidence="6" key="1">
    <citation type="submission" date="2020-10" db="EMBL/GenBank/DDBJ databases">
        <authorList>
            <person name="Gilroy R."/>
        </authorList>
    </citation>
    <scope>NUCLEOTIDE SEQUENCE</scope>
    <source>
        <strain evidence="6">CHK184-25365</strain>
    </source>
</reference>
<organism evidence="6 7">
    <name type="scientific">Candidatus Egerieicola pullicola</name>
    <dbReference type="NCBI Taxonomy" id="2840775"/>
    <lineage>
        <taxon>Bacteria</taxon>
        <taxon>Bacillati</taxon>
        <taxon>Bacillota</taxon>
        <taxon>Clostridia</taxon>
        <taxon>Eubacteriales</taxon>
        <taxon>Oscillospiraceae</taxon>
        <taxon>Oscillospiraceae incertae sedis</taxon>
        <taxon>Candidatus Egerieicola</taxon>
    </lineage>
</organism>
<evidence type="ECO:0000256" key="1">
    <source>
        <dbReference type="ARBA" id="ARBA00009798"/>
    </source>
</evidence>
<protein>
    <recommendedName>
        <fullName evidence="4">Cys-tRNA(Pro)/Cys-tRNA(Cys) deacylase</fullName>
        <ecNumber evidence="4">4.2.-.-</ecNumber>
    </recommendedName>
</protein>
<keyword evidence="3 4" id="KW-0456">Lyase</keyword>
<evidence type="ECO:0000313" key="6">
    <source>
        <dbReference type="EMBL" id="HIR40423.1"/>
    </source>
</evidence>
<sequence>MAKTQKTNVMRLLDQAKIPYTHREYDISDGLIDGISVAKKLDQDPARCFKTLVARGHSGAYHVFLLPVAEELNLKKAAKAAGEKSVELVHVKELLPLTGYQRGGCSPIGMKKPFPTLVDESCLEGAEMMISGGKKGVQITLAPQDLLRYTGANTASLTGKEERE</sequence>
<evidence type="ECO:0000256" key="2">
    <source>
        <dbReference type="ARBA" id="ARBA00022917"/>
    </source>
</evidence>
<dbReference type="Gene3D" id="3.90.960.10">
    <property type="entry name" value="YbaK/aminoacyl-tRNA synthetase-associated domain"/>
    <property type="match status" value="1"/>
</dbReference>
<dbReference type="InterPro" id="IPR007214">
    <property type="entry name" value="YbaK/aa-tRNA-synth-assoc-dom"/>
</dbReference>
<dbReference type="PANTHER" id="PTHR30411:SF0">
    <property type="entry name" value="CYS-TRNA(PRO)_CYS-TRNA(CYS) DEACYLASE YBAK"/>
    <property type="match status" value="1"/>
</dbReference>
<evidence type="ECO:0000259" key="5">
    <source>
        <dbReference type="Pfam" id="PF04073"/>
    </source>
</evidence>
<dbReference type="CDD" id="cd00002">
    <property type="entry name" value="YbaK_deacylase"/>
    <property type="match status" value="1"/>
</dbReference>
<dbReference type="SUPFAM" id="SSF55826">
    <property type="entry name" value="YbaK/ProRS associated domain"/>
    <property type="match status" value="1"/>
</dbReference>
<comment type="similarity">
    <text evidence="1 4">Belongs to the prolyl-tRNA editing family. YbaK/EbsC subfamily.</text>
</comment>
<keyword evidence="2 4" id="KW-0648">Protein biosynthesis</keyword>
<reference evidence="6" key="2">
    <citation type="journal article" date="2021" name="PeerJ">
        <title>Extensive microbial diversity within the chicken gut microbiome revealed by metagenomics and culture.</title>
        <authorList>
            <person name="Gilroy R."/>
            <person name="Ravi A."/>
            <person name="Getino M."/>
            <person name="Pursley I."/>
            <person name="Horton D.L."/>
            <person name="Alikhan N.F."/>
            <person name="Baker D."/>
            <person name="Gharbi K."/>
            <person name="Hall N."/>
            <person name="Watson M."/>
            <person name="Adriaenssens E.M."/>
            <person name="Foster-Nyarko E."/>
            <person name="Jarju S."/>
            <person name="Secka A."/>
            <person name="Antonio M."/>
            <person name="Oren A."/>
            <person name="Chaudhuri R.R."/>
            <person name="La Ragione R."/>
            <person name="Hildebrand F."/>
            <person name="Pallen M.J."/>
        </authorList>
    </citation>
    <scope>NUCLEOTIDE SEQUENCE</scope>
    <source>
        <strain evidence="6">CHK184-25365</strain>
    </source>
</reference>
<dbReference type="InterPro" id="IPR036754">
    <property type="entry name" value="YbaK/aa-tRNA-synt-asso_dom_sf"/>
</dbReference>
<evidence type="ECO:0000256" key="3">
    <source>
        <dbReference type="ARBA" id="ARBA00023239"/>
    </source>
</evidence>
<dbReference type="EC" id="4.2.-.-" evidence="4"/>
<name>A0A9D1AHI1_9FIRM</name>
<proteinExistence type="inferred from homology"/>
<evidence type="ECO:0000313" key="7">
    <source>
        <dbReference type="Proteomes" id="UP000886749"/>
    </source>
</evidence>
<dbReference type="GO" id="GO:0016829">
    <property type="term" value="F:lyase activity"/>
    <property type="evidence" value="ECO:0007669"/>
    <property type="project" value="UniProtKB-KW"/>
</dbReference>
<accession>A0A9D1AHI1</accession>
<dbReference type="GO" id="GO:0002161">
    <property type="term" value="F:aminoacyl-tRNA deacylase activity"/>
    <property type="evidence" value="ECO:0007669"/>
    <property type="project" value="InterPro"/>
</dbReference>
<gene>
    <name evidence="6" type="primary">ybaK</name>
    <name evidence="6" type="ORF">IAB36_01185</name>
</gene>
<dbReference type="Pfam" id="PF04073">
    <property type="entry name" value="tRNA_edit"/>
    <property type="match status" value="1"/>
</dbReference>
<dbReference type="InterPro" id="IPR004369">
    <property type="entry name" value="Prolyl-tRNA_editing_YbaK/EbsC"/>
</dbReference>
<dbReference type="AlphaFoldDB" id="A0A9D1AHI1"/>
<feature type="domain" description="YbaK/aminoacyl-tRNA synthetase-associated" evidence="5">
    <location>
        <begin position="37"/>
        <end position="148"/>
    </location>
</feature>
<dbReference type="Proteomes" id="UP000886749">
    <property type="component" value="Unassembled WGS sequence"/>
</dbReference>
<dbReference type="GO" id="GO:0006412">
    <property type="term" value="P:translation"/>
    <property type="evidence" value="ECO:0007669"/>
    <property type="project" value="UniProtKB-KW"/>
</dbReference>
<dbReference type="NCBIfam" id="TIGR00011">
    <property type="entry name" value="YbaK_EbsC"/>
    <property type="match status" value="1"/>
</dbReference>
<dbReference type="EMBL" id="DVGY01000030">
    <property type="protein sequence ID" value="HIR40423.1"/>
    <property type="molecule type" value="Genomic_DNA"/>
</dbReference>
<dbReference type="PIRSF" id="PIRSF006181">
    <property type="entry name" value="EbsC_YbaK"/>
    <property type="match status" value="1"/>
</dbReference>
<comment type="caution">
    <text evidence="6">The sequence shown here is derived from an EMBL/GenBank/DDBJ whole genome shotgun (WGS) entry which is preliminary data.</text>
</comment>
<evidence type="ECO:0000256" key="4">
    <source>
        <dbReference type="PIRNR" id="PIRNR006181"/>
    </source>
</evidence>